<keyword evidence="2" id="KW-1185">Reference proteome</keyword>
<evidence type="ECO:0000313" key="2">
    <source>
        <dbReference type="Proteomes" id="UP001151760"/>
    </source>
</evidence>
<sequence>MSSPNRSTSDIEDAFSSMNILNYTSVSPDYFLASAGSNSFNFSENSNIIPLVFSSLYNNPYLKNVQAFYAKELLISPPDPITPPAILTPSPILPPSLLF</sequence>
<proteinExistence type="predicted"/>
<protein>
    <submittedName>
        <fullName evidence="1">Uncharacterized protein</fullName>
    </submittedName>
</protein>
<dbReference type="Proteomes" id="UP001151760">
    <property type="component" value="Unassembled WGS sequence"/>
</dbReference>
<reference evidence="1" key="2">
    <citation type="submission" date="2022-01" db="EMBL/GenBank/DDBJ databases">
        <authorList>
            <person name="Yamashiro T."/>
            <person name="Shiraishi A."/>
            <person name="Satake H."/>
            <person name="Nakayama K."/>
        </authorList>
    </citation>
    <scope>NUCLEOTIDE SEQUENCE</scope>
</reference>
<comment type="caution">
    <text evidence="1">The sequence shown here is derived from an EMBL/GenBank/DDBJ whole genome shotgun (WGS) entry which is preliminary data.</text>
</comment>
<accession>A0ABQ5G099</accession>
<gene>
    <name evidence="1" type="ORF">Tco_1020015</name>
</gene>
<organism evidence="1 2">
    <name type="scientific">Tanacetum coccineum</name>
    <dbReference type="NCBI Taxonomy" id="301880"/>
    <lineage>
        <taxon>Eukaryota</taxon>
        <taxon>Viridiplantae</taxon>
        <taxon>Streptophyta</taxon>
        <taxon>Embryophyta</taxon>
        <taxon>Tracheophyta</taxon>
        <taxon>Spermatophyta</taxon>
        <taxon>Magnoliopsida</taxon>
        <taxon>eudicotyledons</taxon>
        <taxon>Gunneridae</taxon>
        <taxon>Pentapetalae</taxon>
        <taxon>asterids</taxon>
        <taxon>campanulids</taxon>
        <taxon>Asterales</taxon>
        <taxon>Asteraceae</taxon>
        <taxon>Asteroideae</taxon>
        <taxon>Anthemideae</taxon>
        <taxon>Anthemidinae</taxon>
        <taxon>Tanacetum</taxon>
    </lineage>
</organism>
<reference evidence="1" key="1">
    <citation type="journal article" date="2022" name="Int. J. Mol. Sci.">
        <title>Draft Genome of Tanacetum Coccineum: Genomic Comparison of Closely Related Tanacetum-Family Plants.</title>
        <authorList>
            <person name="Yamashiro T."/>
            <person name="Shiraishi A."/>
            <person name="Nakayama K."/>
            <person name="Satake H."/>
        </authorList>
    </citation>
    <scope>NUCLEOTIDE SEQUENCE</scope>
</reference>
<name>A0ABQ5G099_9ASTR</name>
<evidence type="ECO:0000313" key="1">
    <source>
        <dbReference type="EMBL" id="GJT68535.1"/>
    </source>
</evidence>
<dbReference type="EMBL" id="BQNB010017908">
    <property type="protein sequence ID" value="GJT68535.1"/>
    <property type="molecule type" value="Genomic_DNA"/>
</dbReference>